<dbReference type="InterPro" id="IPR045235">
    <property type="entry name" value="PuuE_HpPgdA-like"/>
</dbReference>
<proteinExistence type="inferred from homology"/>
<dbReference type="PROSITE" id="PS51677">
    <property type="entry name" value="NODB"/>
    <property type="match status" value="1"/>
</dbReference>
<feature type="domain" description="NodB homology" evidence="5">
    <location>
        <begin position="15"/>
        <end position="274"/>
    </location>
</feature>
<dbReference type="RefSeq" id="WP_369313578.1">
    <property type="nucleotide sequence ID" value="NZ_JBEHZE010000001.1"/>
</dbReference>
<dbReference type="EMBL" id="JBEHZE010000001">
    <property type="protein sequence ID" value="MEX6633601.1"/>
    <property type="molecule type" value="Genomic_DNA"/>
</dbReference>
<organism evidence="6 7">
    <name type="scientific">Hyphococcus lacteus</name>
    <dbReference type="NCBI Taxonomy" id="3143536"/>
    <lineage>
        <taxon>Bacteria</taxon>
        <taxon>Pseudomonadati</taxon>
        <taxon>Pseudomonadota</taxon>
        <taxon>Alphaproteobacteria</taxon>
        <taxon>Parvularculales</taxon>
        <taxon>Parvularculaceae</taxon>
        <taxon>Hyphococcus</taxon>
    </lineage>
</organism>
<evidence type="ECO:0000256" key="3">
    <source>
        <dbReference type="ARBA" id="ARBA00020071"/>
    </source>
</evidence>
<comment type="function">
    <text evidence="1">Is involved in generating a small heat-stable compound (Nod), an acylated oligomer of N-acetylglucosamine, that stimulates mitosis in various plant protoplasts.</text>
</comment>
<gene>
    <name evidence="6" type="ORF">ABFZ84_08560</name>
</gene>
<keyword evidence="7" id="KW-1185">Reference proteome</keyword>
<dbReference type="Proteomes" id="UP001560685">
    <property type="component" value="Unassembled WGS sequence"/>
</dbReference>
<evidence type="ECO:0000313" key="6">
    <source>
        <dbReference type="EMBL" id="MEX6633601.1"/>
    </source>
</evidence>
<comment type="similarity">
    <text evidence="2">Belongs to the polysaccharide deacetylase family.</text>
</comment>
<dbReference type="PANTHER" id="PTHR47561:SF1">
    <property type="entry name" value="POLYSACCHARIDE DEACETYLASE FAMILY PROTEIN (AFU_ORTHOLOGUE AFUA_6G05030)"/>
    <property type="match status" value="1"/>
</dbReference>
<dbReference type="CDD" id="cd10941">
    <property type="entry name" value="CE4_PuuE_HpPgdA_like_2"/>
    <property type="match status" value="1"/>
</dbReference>
<dbReference type="PANTHER" id="PTHR47561">
    <property type="entry name" value="POLYSACCHARIDE DEACETYLASE FAMILY PROTEIN (AFU_ORTHOLOGUE AFUA_6G05030)"/>
    <property type="match status" value="1"/>
</dbReference>
<evidence type="ECO:0000256" key="2">
    <source>
        <dbReference type="ARBA" id="ARBA00010973"/>
    </source>
</evidence>
<evidence type="ECO:0000259" key="5">
    <source>
        <dbReference type="PROSITE" id="PS51677"/>
    </source>
</evidence>
<reference evidence="6 7" key="1">
    <citation type="submission" date="2024-05" db="EMBL/GenBank/DDBJ databases">
        <title>Three bacterial strains, DH-69, EH-24, and ECK-19 isolated from coastal sediments.</title>
        <authorList>
            <person name="Ye Y.-Q."/>
            <person name="Du Z.-J."/>
        </authorList>
    </citation>
    <scope>NUCLEOTIDE SEQUENCE [LARGE SCALE GENOMIC DNA]</scope>
    <source>
        <strain evidence="6 7">ECK-19</strain>
    </source>
</reference>
<dbReference type="Gene3D" id="3.20.20.370">
    <property type="entry name" value="Glycoside hydrolase/deacetylase"/>
    <property type="match status" value="1"/>
</dbReference>
<protein>
    <recommendedName>
        <fullName evidence="3">Chitooligosaccharide deacetylase</fullName>
    </recommendedName>
    <alternativeName>
        <fullName evidence="4">Nodulation protein B</fullName>
    </alternativeName>
</protein>
<accession>A0ABV3Z846</accession>
<dbReference type="InterPro" id="IPR011330">
    <property type="entry name" value="Glyco_hydro/deAcase_b/a-brl"/>
</dbReference>
<sequence length="274" mass="30813">MSVDVEDYFQVWAFSDVVARESWDGYKLRVGETTRRCLDLFEEHNVKATFFTLGWVAERDPSLIRDIINGGHELASHGYDHTKVNQQTRLEFEADIRKTKAILENIAGRPVRGYRAAGFSIDKDTPWAHDALAEAGHQYSSSSHPIAHDHYGDANAAQTPFHPIAGSDFLEAPVATVNILGKRISTAGGGWFRASPLFVSNALIQRAANTLCGPVIFYFHPWEIDPEQPRLNRASAKSKLRHYINLQHMRPKLAKTLAKHPWQRIDQCLGLESA</sequence>
<evidence type="ECO:0000256" key="1">
    <source>
        <dbReference type="ARBA" id="ARBA00003236"/>
    </source>
</evidence>
<name>A0ABV3Z846_9PROT</name>
<evidence type="ECO:0000313" key="7">
    <source>
        <dbReference type="Proteomes" id="UP001560685"/>
    </source>
</evidence>
<evidence type="ECO:0000256" key="4">
    <source>
        <dbReference type="ARBA" id="ARBA00032976"/>
    </source>
</evidence>
<dbReference type="SUPFAM" id="SSF88713">
    <property type="entry name" value="Glycoside hydrolase/deacetylase"/>
    <property type="match status" value="1"/>
</dbReference>
<dbReference type="Pfam" id="PF11959">
    <property type="entry name" value="DUF3473"/>
    <property type="match status" value="1"/>
</dbReference>
<dbReference type="InterPro" id="IPR022560">
    <property type="entry name" value="DUF3473"/>
</dbReference>
<dbReference type="NCBIfam" id="TIGR03006">
    <property type="entry name" value="pepcterm_polyde"/>
    <property type="match status" value="1"/>
</dbReference>
<dbReference type="InterPro" id="IPR014344">
    <property type="entry name" value="XrtA_polysacc_deacetyl"/>
</dbReference>
<dbReference type="Pfam" id="PF01522">
    <property type="entry name" value="Polysacc_deac_1"/>
    <property type="match status" value="1"/>
</dbReference>
<comment type="caution">
    <text evidence="6">The sequence shown here is derived from an EMBL/GenBank/DDBJ whole genome shotgun (WGS) entry which is preliminary data.</text>
</comment>
<dbReference type="InterPro" id="IPR002509">
    <property type="entry name" value="NODB_dom"/>
</dbReference>